<dbReference type="PANTHER" id="PTHR43399:SF4">
    <property type="entry name" value="CELL WALL-ASSOCIATED PROTEASE"/>
    <property type="match status" value="1"/>
</dbReference>
<dbReference type="NCBIfam" id="NF012209">
    <property type="entry name" value="LEPR-8K"/>
    <property type="match status" value="1"/>
</dbReference>
<dbReference type="Proteomes" id="UP000319004">
    <property type="component" value="Chromosome"/>
</dbReference>
<dbReference type="Gene3D" id="3.40.50.200">
    <property type="entry name" value="Peptidase S8/S53 domain"/>
    <property type="match status" value="1"/>
</dbReference>
<dbReference type="InterPro" id="IPR023828">
    <property type="entry name" value="Peptidase_S8_Ser-AS"/>
</dbReference>
<dbReference type="InterPro" id="IPR051048">
    <property type="entry name" value="Peptidase_S8/S53_subtilisin"/>
</dbReference>
<keyword evidence="3" id="KW-0732">Signal</keyword>
<dbReference type="Pfam" id="PF13517">
    <property type="entry name" value="FG-GAP_3"/>
    <property type="match status" value="1"/>
</dbReference>
<dbReference type="InterPro" id="IPR002884">
    <property type="entry name" value="P_dom"/>
</dbReference>
<dbReference type="Pfam" id="PF01483">
    <property type="entry name" value="P_proprotein"/>
    <property type="match status" value="1"/>
</dbReference>
<organism evidence="9 10">
    <name type="scientific">Stieleria neptunia</name>
    <dbReference type="NCBI Taxonomy" id="2527979"/>
    <lineage>
        <taxon>Bacteria</taxon>
        <taxon>Pseudomonadati</taxon>
        <taxon>Planctomycetota</taxon>
        <taxon>Planctomycetia</taxon>
        <taxon>Pirellulales</taxon>
        <taxon>Pirellulaceae</taxon>
        <taxon>Stieleria</taxon>
    </lineage>
</organism>
<dbReference type="Pfam" id="PF00404">
    <property type="entry name" value="Dockerin_1"/>
    <property type="match status" value="1"/>
</dbReference>
<dbReference type="Gene3D" id="2.40.128.340">
    <property type="match status" value="1"/>
</dbReference>
<dbReference type="InterPro" id="IPR013783">
    <property type="entry name" value="Ig-like_fold"/>
</dbReference>
<dbReference type="InterPro" id="IPR028994">
    <property type="entry name" value="Integrin_alpha_N"/>
</dbReference>
<evidence type="ECO:0000259" key="8">
    <source>
        <dbReference type="PROSITE" id="PS51829"/>
    </source>
</evidence>
<dbReference type="InterPro" id="IPR011042">
    <property type="entry name" value="6-blade_b-propeller_TolB-like"/>
</dbReference>
<evidence type="ECO:0000256" key="1">
    <source>
        <dbReference type="ARBA" id="ARBA00011073"/>
    </source>
</evidence>
<evidence type="ECO:0000256" key="3">
    <source>
        <dbReference type="ARBA" id="ARBA00022729"/>
    </source>
</evidence>
<evidence type="ECO:0000313" key="9">
    <source>
        <dbReference type="EMBL" id="QDV42335.1"/>
    </source>
</evidence>
<dbReference type="InterPro" id="IPR034204">
    <property type="entry name" value="PfSUB1-like_cat_dom"/>
</dbReference>
<accession>A0A518HN97</accession>
<dbReference type="EMBL" id="CP037423">
    <property type="protein sequence ID" value="QDV42335.1"/>
    <property type="molecule type" value="Genomic_DNA"/>
</dbReference>
<gene>
    <name evidence="9" type="primary">aprE</name>
    <name evidence="9" type="ORF">Enr13x_21800</name>
</gene>
<dbReference type="InterPro" id="IPR018247">
    <property type="entry name" value="EF_Hand_1_Ca_BS"/>
</dbReference>
<dbReference type="PROSITE" id="PS00137">
    <property type="entry name" value="SUBTILASE_HIS"/>
    <property type="match status" value="1"/>
</dbReference>
<dbReference type="Gene3D" id="2.120.10.30">
    <property type="entry name" value="TolB, C-terminal domain"/>
    <property type="match status" value="5"/>
</dbReference>
<dbReference type="SUPFAM" id="SSF63446">
    <property type="entry name" value="Type I dockerin domain"/>
    <property type="match status" value="1"/>
</dbReference>
<dbReference type="InterPro" id="IPR008979">
    <property type="entry name" value="Galactose-bd-like_sf"/>
</dbReference>
<dbReference type="SUPFAM" id="SSF49785">
    <property type="entry name" value="Galactose-binding domain-like"/>
    <property type="match status" value="1"/>
</dbReference>
<dbReference type="InterPro" id="IPR053786">
    <property type="entry name" value="LEPRxLL_CS"/>
</dbReference>
<dbReference type="PROSITE" id="PS51892">
    <property type="entry name" value="SUBTILASE"/>
    <property type="match status" value="1"/>
</dbReference>
<dbReference type="InterPro" id="IPR000209">
    <property type="entry name" value="Peptidase_S8/S53_dom"/>
</dbReference>
<dbReference type="InterPro" id="IPR022398">
    <property type="entry name" value="Peptidase_S8_His-AS"/>
</dbReference>
<dbReference type="PROSITE" id="PS00018">
    <property type="entry name" value="EF_HAND_1"/>
    <property type="match status" value="2"/>
</dbReference>
<comment type="similarity">
    <text evidence="1 6 7">Belongs to the peptidase S8 family.</text>
</comment>
<dbReference type="InterPro" id="IPR036852">
    <property type="entry name" value="Peptidase_S8/S53_dom_sf"/>
</dbReference>
<dbReference type="GO" id="GO:0004252">
    <property type="term" value="F:serine-type endopeptidase activity"/>
    <property type="evidence" value="ECO:0007669"/>
    <property type="project" value="UniProtKB-UniRule"/>
</dbReference>
<dbReference type="KEGG" id="snep:Enr13x_21800"/>
<dbReference type="InterPro" id="IPR011050">
    <property type="entry name" value="Pectin_lyase_fold/virulence"/>
</dbReference>
<dbReference type="EC" id="3.4.21.62" evidence="9"/>
<dbReference type="InterPro" id="IPR011659">
    <property type="entry name" value="WD40"/>
</dbReference>
<dbReference type="InterPro" id="IPR023827">
    <property type="entry name" value="Peptidase_S8_Asp-AS"/>
</dbReference>
<dbReference type="OrthoDB" id="254354at2"/>
<dbReference type="InterPro" id="IPR015500">
    <property type="entry name" value="Peptidase_S8_subtilisin-rel"/>
</dbReference>
<sequence length="4379" mass="459354">MGNDYPTSHAFEKRCRSLRTSRHAKIGKRQQLRLHLEQLESRYLLAGDFGGTADQPPLESPAPITWFESFDEVPRIEFESLAAVDAVYPDGFQGPRELAAGEWILQLTGSAASRIHVLQTADQQLDDGTIEFTIIAGLGAEGLVLVRGEGVTASDIEASLERNDAVESLSLNSIITGQATTPNDSDYTPGLLTGLTTIGAEAAWDESTGSMQTVVGVIDSGIDLDHPDLYLNIWINQGEIPATLSALQDIDGDGLITFYDLNNLQVIDGSIYVASTVVTDGGGNFVSGDLATEEQLTTATPYATGLNADYVQDLAGKRDSVNGRIDALDLLADTDWSDGRDTDGNGFFDDLFGVNFRSGEDDPFPPNEPDDVLGHGTHVAGTIGAVGNNHIGVVGVNWQTSLMPLRILDNDNRSDAGAGLRAVNYAKMMRGRLEVDDNNRTTEGANVRVLNNSWGQPGGYEPAFEAAIGELGDAGILFVAAAGNGDIFGNGVDNDQTPFYPASYEADNVIAVAAATPDDHLATFSNYGGTSVDIAAPGTGIRSTLKGGGYGTANGTSMASPHVAGAAALVWSAYPQATVDEIHAAILSETSVDPIANGSALVTTGGRLSVAKAIGADVFAPSAVVIAKENITTTGGRTTEFTVEYSHRDGIDLDSIDDNDVIVTRQWGPADEIPVTLKPGTKAATPTGAIATYIMEAPGGGTFTNSTPVVIDGAIANTITSQIYIDDIWGVPADITVSLNIDHTRDQDLNITLIAPDGMRSVLVSGKGGTADNFTNTTFDDGTATSIADGTAPFTGTFRPEESILPLIADGISGSWTLEIEDIAAAEGGTLQDWSLNFAPRWDAMDYGEYLISTVEGNVKADTSDSFVESRPIGAFNVKIEDDPSILYVEASFDSLSPGSLRSTIIAANAAAPAERTIILKSGTYTINLAPVVDSSSIFGSALESLGIDNPGGWSNENSGDFDITGNVSIIGDTNDETIVDSQLIDRGFKVHRAGSLSLSRLAIQGGKSPSTQGGGGILSVGELELQRVTVRGNVALGPNDSQPAYGGAIAVWGGSANLHQSWITENEADFGGGVYYSGEATGSVQRSTFDQNRGGGLYLRTSVDVSVENSTFSANIGGHGAIAKFPPSGFLRANGASTSPSISADGRYVAFESEANNLVPGDTNNLVNVFLTDIFVQDRVTGTIERVSISDAGVQPNGNSTRPVISADGQYVAFESDASNLVPGDTNNERDIFLYDRNTGTIKRINVSETGVQAASFSGSPVISADGRYVAFHSQAGNLVPADSSFTTDVFVYDRTSDTIERVSVTDSGGTGNGHSSKPSISADGRYVAFSSSATNFVPGDTNNRHDVFVFDRSTSTIERISTNDAGAQGDNTSNSAAISADGQYVAFASNASNLVAGDTNGEYDIFVYDRSTDKVERVSISNAGVEGNARSYAPSISGDGQLVVFYSKASYLDPDNTDETNDIFLYDRNVGTLEQVSVGDGGLLGYLSDPRPAISADGRYVVFDSDKSNLAPGDLNGKSDIFVYDRSLDNIQPETLAAVGTVSNGPSDWPAISDDGGYVAFESDASNLVPGDTNDQADIFVRDRSTDTVERVSISDAGVEADGLSTRPAISPDGLFVAFESEASNLVPGDTNGQSDIFVYSRSTGTTERVNLSDAGVQANDSSHHPSISADGQYVTFYSYADNLVPGDTNDRPDIFVYQRGTGTIEMINISDVGIQANSISYSPVISANGQYVAFESSADNLVPGDTNGQSDIFVHDRSTGTIERVSMSDAGIQANGSSRWPAISRDGQYVTFMSYADNLVPQDTNGQPDIFVYERTTGKIELVSISDEGVQGNYGSSRGPAISADGRHVTFESYADNLVPGDTNNASDVFAYDRSTGSIERVSISNAGVQGGNSSSSPAISADGRYVAFSSRATNMVAWDTNSEDDIFVYDRSLKSIQSDTFAAKGTVTDVSHTTIAFSGDLSSGSTVRGNVQVQNSLFFANQVAQDLDVYSSPVSFNNVFSEATQTDFIAPLVRFNDLPPVHRLSEGNPAIDAAVSSGNIVPDQLGQVRRDPADIGAVEATDASVSGVVYFDRNQNGRLDTGEPGIANVDVNVTSTTSSSVVRSDAEGNLNLHEVKPERLNFNVALESGTHWSVFIPPIELIRNGPLLANSSINSGAMSADGRYVAFSSNATNLVTGDTNNSGDVFVYDRNSNTIERVSINAAGVQGDSSSSAPTISADGRYVAFDSNSTNLVAGDLNNTTDIFVYDRSTGTIERVSFNDTGVEGDDYSGSPSISADCRYVAFQSRASNLVPGDTNGQTDIFVHDRITGTVERVSISDAGVEGDDSSLSPKISADGLYVTFISRATNLVPEDTNGKQDVFLYDRSTNTIERISVNDAGVQGDGNNYTPAISANGQFVTFRSYSRNLIPEDTSGNPHILVYDRNTRTIEPVSINDVGVQANRSYAPTISADGRYVAYYSDSSILVPGISNGQDDIFIYDRSTSKVVRVSISDLGVEGNGASRHPVISADGRYLTFTSYASNLVAGDSNNITDLFIVFNPLAEPGLTRDLQAGEFFTELKFGLVPDPGVISGRVFEDVVANGVYDEGEPLDVDTTVFLDLNLNRQLDEGEPFANPDAEGRYEFTNTDAHLSYAIAALSPIGYEQVAPGASDDFVWDIFLPAGGTITNRDFGFRRAQATGQSSASVVTGRVFEDKDGNGFFDAAVDTVHSNIPIYLDGNSDRKHTTGANEPIVRTEADGTFEISDLGSRIVTVRTKLGEDLKHVTPLGNSFDLQTSSLFTGVSAFSKASDATHADFDQDGFEDLAVLLSDGNQLAIRLNDQNGAFPASDINISLGPTDTQPGTSLPLEMVVGQFNADAADRTDVAIVGQSTGNVLILLDFDKDTGQFASRQTVDVGENPISITSGYFDAGDTLDLAVVNFGTSQLVQASPAIYAKINESFQILTNDGVGTFTAHAPVPVPGDDPVAIVSDDFNGDTHADIAVLHNGPTFPNSPFGDATLFTGNGANAFAESHREPVEGGPLEMVSGDFNGDGIADLAVANVSQNTMSILAGRADGAVIRETAHPIGTGEKGIDSMDVADIDNDGDLDIVATRLSDGGVAVFRNITDTTADPLVVQFEPLESFGVAQASVFERAPIVLANFDNDTSGPNGEGTIDIIAIPKSTATVNVLLNTLVDGGHRVALDGLNTIGNLDFIITPTGDVVAPLVTDVRVAGSGWATSFKSAVDPQNLRGAEVPGPTALRPLSWNGLDTLFVEFSEDIQKASDGIIDAADLTLVGVNVPNYETASEFGVTTSYTNGGGDGPFLLTIQLAGAADFGADRIVLGIGDSIVDLAGNPLGGNSIFGFNVLPGDVDGSGGVLATDVLTVNASQFTFAGAVGYDAFRDIDGSGAVFANDVLLTNSRQFTFLPPEPSPPAEGEAPVLLMVDAEGEDAGAAGVKLFGEIETFNGPGTYTLDMFVEAVGGPVSIAGFNAPLLVDGTGVSFAGDETAFAPNASFDLEFVTGLGTPGVYGVAGSLGPGLQLDAGQSEILFSIDLVVDSNFDTPADVVSIITDGPFASALQFTDADLATIQDVTIESAARIVVPVPPVVLLNSLATEPADLPSGAQPSSWDTQRDQIRDIVIELQTPIAALPDGGISLTNRGVNDGDPETVIELRVDQVSLDAAGTVITILLDAKQLPDGPYRLELSPEVTSGSAFAFTADDQNRFFVLSGDWDGNSSVDLRDLATFAYWSGIPGGAPGYVNDDGIGGITIDDLAGFEANYAIKLDVPGMTESIDPDWIDAEAFERAKATIIERTDVNGSSTVSPLDALHVINRIATEFVGTTDWQYDVNRDAEITPRDALFVINAIARASLSDLNPGEASSTESIALRSSTTVAAAEAPTESLSDAPTVILDLVGGRQTYSGPGTYTFDFTITAIGGDQTIAGFNLPLRFDVPGVTFGGTIDDFVRNPAFSYEYVAPLSQANHFGVAASGSSGLALAQGQTAVLFSIVVDVSASVDVASELEIAIPITEGADAQGIQFIGTGIEVIDPPNFVRGAVLAPPGPGIQLTGVVQELNGAGTYTLDFIAEAVGGPVSIAGFNAPLMVDVPGVTFAGDTSAFHPNASFQNGNEYVTSLALPNAYGVAASLGDVLQLAEGERVVLFSIDVAVDPSAGIGAAAEVAKIITSGTLASSLQLIDPDAEPILDVFVGANAILARAIDPVVMINDGSSTRSQITSLVVTFDALVDHTDLATAFRLTNLDSGLAVGAIQVAAVDQGTQTIATLTFDGVSTIARQGTGSLGNSLADGNYRLDIFAQQVQSSNGQQLFRDEQFGDNATDLLFRFFGDTDGDRDVDGQDYGRFGLGFLKSFDDPGYDAPLDSDGDGDIDGQDYGRFGLNFLKSM</sequence>
<feature type="active site" description="Charge relay system" evidence="6">
    <location>
        <position position="219"/>
    </location>
</feature>
<feature type="active site" description="Charge relay system" evidence="6">
    <location>
        <position position="557"/>
    </location>
</feature>
<dbReference type="PANTHER" id="PTHR43399">
    <property type="entry name" value="SUBTILISIN-RELATED"/>
    <property type="match status" value="1"/>
</dbReference>
<evidence type="ECO:0000256" key="6">
    <source>
        <dbReference type="PROSITE-ProRule" id="PRU01240"/>
    </source>
</evidence>
<evidence type="ECO:0000256" key="5">
    <source>
        <dbReference type="ARBA" id="ARBA00022825"/>
    </source>
</evidence>
<dbReference type="PROSITE" id="PS00136">
    <property type="entry name" value="SUBTILASE_ASP"/>
    <property type="match status" value="1"/>
</dbReference>
<dbReference type="InterPro" id="IPR036439">
    <property type="entry name" value="Dockerin_dom_sf"/>
</dbReference>
<dbReference type="SUPFAM" id="SSF52743">
    <property type="entry name" value="Subtilisin-like"/>
    <property type="match status" value="1"/>
</dbReference>
<evidence type="ECO:0000256" key="2">
    <source>
        <dbReference type="ARBA" id="ARBA00022670"/>
    </source>
</evidence>
<protein>
    <submittedName>
        <fullName evidence="9">Subtilisin E</fullName>
        <ecNumber evidence="9">3.4.21.62</ecNumber>
    </submittedName>
</protein>
<keyword evidence="5 6" id="KW-0720">Serine protease</keyword>
<dbReference type="Gene3D" id="2.60.120.260">
    <property type="entry name" value="Galactose-binding domain-like"/>
    <property type="match status" value="1"/>
</dbReference>
<keyword evidence="10" id="KW-1185">Reference proteome</keyword>
<reference evidence="9 10" key="1">
    <citation type="submission" date="2019-03" db="EMBL/GenBank/DDBJ databases">
        <title>Deep-cultivation of Planctomycetes and their phenomic and genomic characterization uncovers novel biology.</title>
        <authorList>
            <person name="Wiegand S."/>
            <person name="Jogler M."/>
            <person name="Boedeker C."/>
            <person name="Pinto D."/>
            <person name="Vollmers J."/>
            <person name="Rivas-Marin E."/>
            <person name="Kohn T."/>
            <person name="Peeters S.H."/>
            <person name="Heuer A."/>
            <person name="Rast P."/>
            <person name="Oberbeckmann S."/>
            <person name="Bunk B."/>
            <person name="Jeske O."/>
            <person name="Meyerdierks A."/>
            <person name="Storesund J.E."/>
            <person name="Kallscheuer N."/>
            <person name="Luecker S."/>
            <person name="Lage O.M."/>
            <person name="Pohl T."/>
            <person name="Merkel B.J."/>
            <person name="Hornburger P."/>
            <person name="Mueller R.-W."/>
            <person name="Bruemmer F."/>
            <person name="Labrenz M."/>
            <person name="Spormann A.M."/>
            <person name="Op den Camp H."/>
            <person name="Overmann J."/>
            <person name="Amann R."/>
            <person name="Jetten M.S.M."/>
            <person name="Mascher T."/>
            <person name="Medema M.H."/>
            <person name="Devos D.P."/>
            <person name="Kaster A.-K."/>
            <person name="Ovreas L."/>
            <person name="Rohde M."/>
            <person name="Galperin M.Y."/>
            <person name="Jogler C."/>
        </authorList>
    </citation>
    <scope>NUCLEOTIDE SEQUENCE [LARGE SCALE GENOMIC DNA]</scope>
    <source>
        <strain evidence="9 10">Enr13</strain>
    </source>
</reference>
<keyword evidence="4 6" id="KW-0378">Hydrolase</keyword>
<evidence type="ECO:0000256" key="4">
    <source>
        <dbReference type="ARBA" id="ARBA00022801"/>
    </source>
</evidence>
<dbReference type="GO" id="GO:0000272">
    <property type="term" value="P:polysaccharide catabolic process"/>
    <property type="evidence" value="ECO:0007669"/>
    <property type="project" value="InterPro"/>
</dbReference>
<feature type="domain" description="P/Homo B" evidence="8">
    <location>
        <begin position="696"/>
        <end position="846"/>
    </location>
</feature>
<dbReference type="SUPFAM" id="SSF82171">
    <property type="entry name" value="DPP6 N-terminal domain-like"/>
    <property type="match status" value="3"/>
</dbReference>
<evidence type="ECO:0000313" key="10">
    <source>
        <dbReference type="Proteomes" id="UP000319004"/>
    </source>
</evidence>
<dbReference type="Pfam" id="PF07676">
    <property type="entry name" value="PD40"/>
    <property type="match status" value="12"/>
</dbReference>
<dbReference type="PRINTS" id="PR00723">
    <property type="entry name" value="SUBTILISIN"/>
</dbReference>
<dbReference type="SUPFAM" id="SSF69318">
    <property type="entry name" value="Integrin alpha N-terminal domain"/>
    <property type="match status" value="1"/>
</dbReference>
<keyword evidence="2 6" id="KW-0645">Protease</keyword>
<evidence type="ECO:0000256" key="7">
    <source>
        <dbReference type="RuleBase" id="RU003355"/>
    </source>
</evidence>
<feature type="active site" description="Charge relay system" evidence="6">
    <location>
        <position position="375"/>
    </location>
</feature>
<dbReference type="SUPFAM" id="SSF51126">
    <property type="entry name" value="Pectin lyase-like"/>
    <property type="match status" value="1"/>
</dbReference>
<dbReference type="PROSITE" id="PS51829">
    <property type="entry name" value="P_HOMO_B"/>
    <property type="match status" value="1"/>
</dbReference>
<dbReference type="InterPro" id="IPR002105">
    <property type="entry name" value="Dockerin_1_rpt"/>
</dbReference>
<dbReference type="PROSITE" id="PS00138">
    <property type="entry name" value="SUBTILASE_SER"/>
    <property type="match status" value="1"/>
</dbReference>
<dbReference type="SUPFAM" id="SSF117074">
    <property type="entry name" value="Hypothetical protein PA1324"/>
    <property type="match status" value="2"/>
</dbReference>
<dbReference type="GO" id="GO:0004553">
    <property type="term" value="F:hydrolase activity, hydrolyzing O-glycosyl compounds"/>
    <property type="evidence" value="ECO:0007669"/>
    <property type="project" value="InterPro"/>
</dbReference>
<dbReference type="GO" id="GO:0006508">
    <property type="term" value="P:proteolysis"/>
    <property type="evidence" value="ECO:0007669"/>
    <property type="project" value="UniProtKB-KW"/>
</dbReference>
<dbReference type="Gene3D" id="2.60.40.10">
    <property type="entry name" value="Immunoglobulins"/>
    <property type="match status" value="2"/>
</dbReference>
<dbReference type="Pfam" id="PF00082">
    <property type="entry name" value="Peptidase_S8"/>
    <property type="match status" value="1"/>
</dbReference>
<dbReference type="CDD" id="cd07473">
    <property type="entry name" value="Peptidases_S8_Subtilisin_like"/>
    <property type="match status" value="1"/>
</dbReference>
<proteinExistence type="inferred from homology"/>
<dbReference type="InterPro" id="IPR013517">
    <property type="entry name" value="FG-GAP"/>
</dbReference>
<name>A0A518HN97_9BACT</name>